<dbReference type="EMBL" id="BQKI01000077">
    <property type="protein sequence ID" value="GJN24934.1"/>
    <property type="molecule type" value="Genomic_DNA"/>
</dbReference>
<feature type="chain" id="PRO_5043461750" description="Pectinesterase inhibitor domain-containing protein" evidence="3">
    <location>
        <begin position="23"/>
        <end position="327"/>
    </location>
</feature>
<dbReference type="FunFam" id="1.20.140.40:FF:000007">
    <property type="entry name" value="Pectinesterase inhibitor"/>
    <property type="match status" value="1"/>
</dbReference>
<feature type="compositionally biased region" description="Basic residues" evidence="2">
    <location>
        <begin position="272"/>
        <end position="289"/>
    </location>
</feature>
<dbReference type="Proteomes" id="UP001054889">
    <property type="component" value="Unassembled WGS sequence"/>
</dbReference>
<evidence type="ECO:0000256" key="1">
    <source>
        <dbReference type="ARBA" id="ARBA00022729"/>
    </source>
</evidence>
<evidence type="ECO:0000256" key="3">
    <source>
        <dbReference type="SAM" id="SignalP"/>
    </source>
</evidence>
<keyword evidence="6" id="KW-1185">Reference proteome</keyword>
<feature type="signal peptide" evidence="3">
    <location>
        <begin position="1"/>
        <end position="22"/>
    </location>
</feature>
<dbReference type="Gene3D" id="1.20.140.40">
    <property type="entry name" value="Invertase/pectin methylesterase inhibitor family protein"/>
    <property type="match status" value="1"/>
</dbReference>
<dbReference type="Pfam" id="PF04043">
    <property type="entry name" value="PMEI"/>
    <property type="match status" value="1"/>
</dbReference>
<comment type="caution">
    <text evidence="5">The sequence shown here is derived from an EMBL/GenBank/DDBJ whole genome shotgun (WGS) entry which is preliminary data.</text>
</comment>
<name>A0AAV5ER07_ELECO</name>
<dbReference type="PANTHER" id="PTHR31080">
    <property type="entry name" value="PECTINESTERASE INHIBITOR-LIKE"/>
    <property type="match status" value="1"/>
</dbReference>
<reference evidence="5" key="1">
    <citation type="journal article" date="2018" name="DNA Res.">
        <title>Multiple hybrid de novo genome assembly of finger millet, an orphan allotetraploid crop.</title>
        <authorList>
            <person name="Hatakeyama M."/>
            <person name="Aluri S."/>
            <person name="Balachadran M.T."/>
            <person name="Sivarajan S.R."/>
            <person name="Patrignani A."/>
            <person name="Gruter S."/>
            <person name="Poveda L."/>
            <person name="Shimizu-Inatsugi R."/>
            <person name="Baeten J."/>
            <person name="Francoijs K.J."/>
            <person name="Nataraja K.N."/>
            <person name="Reddy Y.A.N."/>
            <person name="Phadnis S."/>
            <person name="Ravikumar R.L."/>
            <person name="Schlapbach R."/>
            <person name="Sreeman S.M."/>
            <person name="Shimizu K.K."/>
        </authorList>
    </citation>
    <scope>NUCLEOTIDE SEQUENCE</scope>
</reference>
<feature type="domain" description="Pectinesterase inhibitor" evidence="4">
    <location>
        <begin position="25"/>
        <end position="173"/>
    </location>
</feature>
<evidence type="ECO:0000256" key="2">
    <source>
        <dbReference type="SAM" id="MobiDB-lite"/>
    </source>
</evidence>
<dbReference type="AlphaFoldDB" id="A0AAV5ER07"/>
<organism evidence="5 6">
    <name type="scientific">Eleusine coracana subsp. coracana</name>
    <dbReference type="NCBI Taxonomy" id="191504"/>
    <lineage>
        <taxon>Eukaryota</taxon>
        <taxon>Viridiplantae</taxon>
        <taxon>Streptophyta</taxon>
        <taxon>Embryophyta</taxon>
        <taxon>Tracheophyta</taxon>
        <taxon>Spermatophyta</taxon>
        <taxon>Magnoliopsida</taxon>
        <taxon>Liliopsida</taxon>
        <taxon>Poales</taxon>
        <taxon>Poaceae</taxon>
        <taxon>PACMAD clade</taxon>
        <taxon>Chloridoideae</taxon>
        <taxon>Cynodonteae</taxon>
        <taxon>Eleusininae</taxon>
        <taxon>Eleusine</taxon>
    </lineage>
</organism>
<dbReference type="GO" id="GO:0004857">
    <property type="term" value="F:enzyme inhibitor activity"/>
    <property type="evidence" value="ECO:0007669"/>
    <property type="project" value="InterPro"/>
</dbReference>
<dbReference type="InterPro" id="IPR006501">
    <property type="entry name" value="Pectinesterase_inhib_dom"/>
</dbReference>
<feature type="region of interest" description="Disordered" evidence="2">
    <location>
        <begin position="246"/>
        <end position="304"/>
    </location>
</feature>
<proteinExistence type="predicted"/>
<dbReference type="PANTHER" id="PTHR31080:SF154">
    <property type="entry name" value="PECTINESTERASE INHIBITOR DOMAIN-CONTAINING PROTEIN"/>
    <property type="match status" value="1"/>
</dbReference>
<dbReference type="NCBIfam" id="TIGR01614">
    <property type="entry name" value="PME_inhib"/>
    <property type="match status" value="1"/>
</dbReference>
<protein>
    <recommendedName>
        <fullName evidence="4">Pectinesterase inhibitor domain-containing protein</fullName>
    </recommendedName>
</protein>
<keyword evidence="1 3" id="KW-0732">Signal</keyword>
<dbReference type="SUPFAM" id="SSF101148">
    <property type="entry name" value="Plant invertase/pectin methylesterase inhibitor"/>
    <property type="match status" value="1"/>
</dbReference>
<dbReference type="InterPro" id="IPR035513">
    <property type="entry name" value="Invertase/methylesterase_inhib"/>
</dbReference>
<gene>
    <name evidence="5" type="primary">gb12712</name>
    <name evidence="5" type="ORF">PR202_gb12712</name>
</gene>
<accession>A0AAV5ER07</accession>
<dbReference type="InterPro" id="IPR051955">
    <property type="entry name" value="PME_Inhibitor"/>
</dbReference>
<dbReference type="CDD" id="cd15801">
    <property type="entry name" value="PMEI-like_1"/>
    <property type="match status" value="1"/>
</dbReference>
<dbReference type="SMART" id="SM00856">
    <property type="entry name" value="PMEI"/>
    <property type="match status" value="1"/>
</dbReference>
<evidence type="ECO:0000259" key="4">
    <source>
        <dbReference type="SMART" id="SM00856"/>
    </source>
</evidence>
<sequence length="327" mass="34873">MAPVRALAPLLVFFLLINTALAARTVTDTVQEVCGKTQFPKICVERLTPIADSQKASPRRLAELFVNLAAEAGSGMAAFVNGKFTGATKDDAVFKCYDSCSDEVEEAVAHLNGLVREPTDGKFLELKSWLSSTLGGTSACEDACRDAPATGDKDAVLKYSVDVEKMLRITLDLIAEASGSMSDGIALPPTGAEAPFAGYGSAAEAPGPEAMSVFPGRGWRCVVILRRRGGAVAWVGRGAHAHQCVQGGPQGRGAGAVRRVRGGHRGPGAGRRGFRRRVWSRPPRSRRRTTALQTPTRRHDERRRPALFSSAAEACATYDFAVVFSSL</sequence>
<evidence type="ECO:0000313" key="5">
    <source>
        <dbReference type="EMBL" id="GJN24934.1"/>
    </source>
</evidence>
<reference evidence="5" key="2">
    <citation type="submission" date="2021-12" db="EMBL/GenBank/DDBJ databases">
        <title>Resequencing data analysis of finger millet.</title>
        <authorList>
            <person name="Hatakeyama M."/>
            <person name="Aluri S."/>
            <person name="Balachadran M.T."/>
            <person name="Sivarajan S.R."/>
            <person name="Poveda L."/>
            <person name="Shimizu-Inatsugi R."/>
            <person name="Schlapbach R."/>
            <person name="Sreeman S.M."/>
            <person name="Shimizu K.K."/>
        </authorList>
    </citation>
    <scope>NUCLEOTIDE SEQUENCE</scope>
</reference>
<evidence type="ECO:0000313" key="6">
    <source>
        <dbReference type="Proteomes" id="UP001054889"/>
    </source>
</evidence>